<feature type="region of interest" description="Disordered" evidence="1">
    <location>
        <begin position="1"/>
        <end position="21"/>
    </location>
</feature>
<evidence type="ECO:0000256" key="1">
    <source>
        <dbReference type="SAM" id="MobiDB-lite"/>
    </source>
</evidence>
<sequence length="329" mass="38150">MGLFSRNNEQDPLANNNKNVQDNAVEESMDKENNDKEGVVLQVDTTAQQYQQPAIEKSLEILQLSNSDKQIIYPLIFKYGCMTQKQAAKFLSKEAAENLVFDNNLQAVTHGDETILLHTKQSLELLADLTQDNYKELQKEALFGVDDTNVLPSVIEELEVLLAYEKYCQSHKQYQMFHWVSNFNPRKKRNLKIRRVDVKRGSLSPNFVLVLTKKDQCICVVFDFLPLYNAYMLGERQEKYWDILRAYHLWLEDHENVAKWVKKNKLYVPVEEVCIGLIFPNGTQKLVENVFQKVKRQGVETKILLASKEDVLKKPTKCFYGNSQVLSFT</sequence>
<dbReference type="RefSeq" id="WP_151971136.1">
    <property type="nucleotide sequence ID" value="NZ_AP019860.1"/>
</dbReference>
<proteinExistence type="predicted"/>
<accession>A0A5S9ISU7</accession>
<gene>
    <name evidence="2" type="ORF">UABAM_05510</name>
</gene>
<dbReference type="EMBL" id="AP019860">
    <property type="protein sequence ID" value="BBM87107.1"/>
    <property type="molecule type" value="Genomic_DNA"/>
</dbReference>
<evidence type="ECO:0000313" key="2">
    <source>
        <dbReference type="EMBL" id="BBM87107.1"/>
    </source>
</evidence>
<dbReference type="KEGG" id="uam:UABAM_05510"/>
<dbReference type="Proteomes" id="UP000326354">
    <property type="component" value="Chromosome"/>
</dbReference>
<protein>
    <submittedName>
        <fullName evidence="2">Uncharacterized protein</fullName>
    </submittedName>
</protein>
<reference evidence="2 3" key="1">
    <citation type="submission" date="2019-08" db="EMBL/GenBank/DDBJ databases">
        <title>Complete genome sequence of Candidatus Uab amorphum.</title>
        <authorList>
            <person name="Shiratori T."/>
            <person name="Suzuki S."/>
            <person name="Kakizawa Y."/>
            <person name="Ishida K."/>
        </authorList>
    </citation>
    <scope>NUCLEOTIDE SEQUENCE [LARGE SCALE GENOMIC DNA]</scope>
    <source>
        <strain evidence="2 3">SRT547</strain>
    </source>
</reference>
<evidence type="ECO:0000313" key="3">
    <source>
        <dbReference type="Proteomes" id="UP000326354"/>
    </source>
</evidence>
<name>A0A5S9ISU7_UABAM</name>
<dbReference type="AlphaFoldDB" id="A0A5S9ISU7"/>
<keyword evidence="3" id="KW-1185">Reference proteome</keyword>
<organism evidence="2 3">
    <name type="scientific">Uabimicrobium amorphum</name>
    <dbReference type="NCBI Taxonomy" id="2596890"/>
    <lineage>
        <taxon>Bacteria</taxon>
        <taxon>Pseudomonadati</taxon>
        <taxon>Planctomycetota</taxon>
        <taxon>Candidatus Uabimicrobiia</taxon>
        <taxon>Candidatus Uabimicrobiales</taxon>
        <taxon>Candidatus Uabimicrobiaceae</taxon>
        <taxon>Candidatus Uabimicrobium</taxon>
    </lineage>
</organism>